<keyword evidence="3" id="KW-1185">Reference proteome</keyword>
<gene>
    <name evidence="2" type="ORF">R1flu_011460</name>
</gene>
<dbReference type="EMBL" id="JBHFFA010000002">
    <property type="protein sequence ID" value="KAL2643873.1"/>
    <property type="molecule type" value="Genomic_DNA"/>
</dbReference>
<dbReference type="AlphaFoldDB" id="A0ABD1Z7V9"/>
<feature type="compositionally biased region" description="Polar residues" evidence="1">
    <location>
        <begin position="54"/>
        <end position="64"/>
    </location>
</feature>
<reference evidence="2 3" key="1">
    <citation type="submission" date="2024-09" db="EMBL/GenBank/DDBJ databases">
        <title>Chromosome-scale assembly of Riccia fluitans.</title>
        <authorList>
            <person name="Paukszto L."/>
            <person name="Sawicki J."/>
            <person name="Karawczyk K."/>
            <person name="Piernik-Szablinska J."/>
            <person name="Szczecinska M."/>
            <person name="Mazdziarz M."/>
        </authorList>
    </citation>
    <scope>NUCLEOTIDE SEQUENCE [LARGE SCALE GENOMIC DNA]</scope>
    <source>
        <strain evidence="2">Rf_01</strain>
        <tissue evidence="2">Aerial parts of the thallus</tissue>
    </source>
</reference>
<evidence type="ECO:0000256" key="1">
    <source>
        <dbReference type="SAM" id="MobiDB-lite"/>
    </source>
</evidence>
<organism evidence="2 3">
    <name type="scientific">Riccia fluitans</name>
    <dbReference type="NCBI Taxonomy" id="41844"/>
    <lineage>
        <taxon>Eukaryota</taxon>
        <taxon>Viridiplantae</taxon>
        <taxon>Streptophyta</taxon>
        <taxon>Embryophyta</taxon>
        <taxon>Marchantiophyta</taxon>
        <taxon>Marchantiopsida</taxon>
        <taxon>Marchantiidae</taxon>
        <taxon>Marchantiales</taxon>
        <taxon>Ricciaceae</taxon>
        <taxon>Riccia</taxon>
    </lineage>
</organism>
<feature type="region of interest" description="Disordered" evidence="1">
    <location>
        <begin position="40"/>
        <end position="82"/>
    </location>
</feature>
<feature type="compositionally biased region" description="Basic and acidic residues" evidence="1">
    <location>
        <begin position="40"/>
        <end position="53"/>
    </location>
</feature>
<comment type="caution">
    <text evidence="2">The sequence shown here is derived from an EMBL/GenBank/DDBJ whole genome shotgun (WGS) entry which is preliminary data.</text>
</comment>
<proteinExistence type="predicted"/>
<protein>
    <submittedName>
        <fullName evidence="2">Uncharacterized protein</fullName>
    </submittedName>
</protein>
<name>A0ABD1Z7V9_9MARC</name>
<evidence type="ECO:0000313" key="3">
    <source>
        <dbReference type="Proteomes" id="UP001605036"/>
    </source>
</evidence>
<sequence length="82" mass="9226">MSPWISLFDYPRSIELTPPNGVYNYCYSIQFLILPAAADRTDDDNGRREKQAQTDDSTASQKGSSRTKRKAMQQGKQGSIHS</sequence>
<evidence type="ECO:0000313" key="2">
    <source>
        <dbReference type="EMBL" id="KAL2643873.1"/>
    </source>
</evidence>
<accession>A0ABD1Z7V9</accession>
<dbReference type="Proteomes" id="UP001605036">
    <property type="component" value="Unassembled WGS sequence"/>
</dbReference>